<keyword evidence="17" id="KW-1185">Reference proteome</keyword>
<evidence type="ECO:0000256" key="1">
    <source>
        <dbReference type="ARBA" id="ARBA00001946"/>
    </source>
</evidence>
<evidence type="ECO:0000256" key="10">
    <source>
        <dbReference type="ARBA" id="ARBA00022777"/>
    </source>
</evidence>
<evidence type="ECO:0000256" key="3">
    <source>
        <dbReference type="ARBA" id="ARBA00004742"/>
    </source>
</evidence>
<accession>A0ABT1SXT9</accession>
<dbReference type="PANTHER" id="PTHR43030">
    <property type="entry name" value="PHOSPHOENOLPYRUVATE SYNTHASE"/>
    <property type="match status" value="1"/>
</dbReference>
<comment type="caution">
    <text evidence="16">The sequence shown here is derived from an EMBL/GenBank/DDBJ whole genome shotgun (WGS) entry which is preliminary data.</text>
</comment>
<evidence type="ECO:0000256" key="7">
    <source>
        <dbReference type="ARBA" id="ARBA00022679"/>
    </source>
</evidence>
<protein>
    <recommendedName>
        <fullName evidence="6">Phosphoenolpyruvate synthase</fullName>
        <ecNumber evidence="5">2.7.9.2</ecNumber>
    </recommendedName>
    <alternativeName>
        <fullName evidence="13">Pyruvate, water dikinase</fullName>
    </alternativeName>
</protein>
<comment type="cofactor">
    <cofactor evidence="1">
        <name>Mg(2+)</name>
        <dbReference type="ChEBI" id="CHEBI:18420"/>
    </cofactor>
</comment>
<evidence type="ECO:0000259" key="15">
    <source>
        <dbReference type="Pfam" id="PF01326"/>
    </source>
</evidence>
<keyword evidence="10" id="KW-0418">Kinase</keyword>
<dbReference type="SUPFAM" id="SSF56059">
    <property type="entry name" value="Glutathione synthetase ATP-binding domain-like"/>
    <property type="match status" value="1"/>
</dbReference>
<comment type="pathway">
    <text evidence="3">Carbohydrate biosynthesis; gluconeogenesis.</text>
</comment>
<evidence type="ECO:0000256" key="8">
    <source>
        <dbReference type="ARBA" id="ARBA00022723"/>
    </source>
</evidence>
<evidence type="ECO:0000313" key="17">
    <source>
        <dbReference type="Proteomes" id="UP001204376"/>
    </source>
</evidence>
<evidence type="ECO:0000256" key="9">
    <source>
        <dbReference type="ARBA" id="ARBA00022741"/>
    </source>
</evidence>
<dbReference type="EC" id="2.7.9.2" evidence="5"/>
<reference evidence="16 17" key="1">
    <citation type="submission" date="2022-07" db="EMBL/GenBank/DDBJ databases">
        <title>Mucilaginibacter sp. JC4.</title>
        <authorList>
            <person name="Le V."/>
            <person name="Ko S.-R."/>
            <person name="Ahn C.-Y."/>
            <person name="Oh H.-M."/>
        </authorList>
    </citation>
    <scope>NUCLEOTIDE SEQUENCE [LARGE SCALE GENOMIC DNA]</scope>
    <source>
        <strain evidence="16 17">JC4</strain>
    </source>
</reference>
<sequence>MAAYTRAFKDIGKADSAQVGGKNSSLGEMFNQLKKNGIRVPDGFATTAGAYWHFIDENQLRNRLRELLAHLDKKDFTNLKATGRQARALIMKAGDAR</sequence>
<dbReference type="InterPro" id="IPR006319">
    <property type="entry name" value="PEP_synth"/>
</dbReference>
<dbReference type="Proteomes" id="UP001204376">
    <property type="component" value="Unassembled WGS sequence"/>
</dbReference>
<dbReference type="PANTHER" id="PTHR43030:SF1">
    <property type="entry name" value="PHOSPHOENOLPYRUVATE SYNTHASE"/>
    <property type="match status" value="1"/>
</dbReference>
<evidence type="ECO:0000256" key="5">
    <source>
        <dbReference type="ARBA" id="ARBA00011996"/>
    </source>
</evidence>
<feature type="domain" description="Pyruvate phosphate dikinase AMP/ATP-binding" evidence="15">
    <location>
        <begin position="18"/>
        <end position="93"/>
    </location>
</feature>
<comment type="function">
    <text evidence="2">Catalyzes the phosphorylation of pyruvate to phosphoenolpyruvate.</text>
</comment>
<keyword evidence="8" id="KW-0479">Metal-binding</keyword>
<evidence type="ECO:0000256" key="11">
    <source>
        <dbReference type="ARBA" id="ARBA00022840"/>
    </source>
</evidence>
<keyword evidence="11" id="KW-0067">ATP-binding</keyword>
<proteinExistence type="inferred from homology"/>
<keyword evidence="9" id="KW-0547">Nucleotide-binding</keyword>
<evidence type="ECO:0000256" key="4">
    <source>
        <dbReference type="ARBA" id="ARBA00007837"/>
    </source>
</evidence>
<dbReference type="RefSeq" id="WP_256537375.1">
    <property type="nucleotide sequence ID" value="NZ_JANHOH010000001.1"/>
</dbReference>
<dbReference type="InterPro" id="IPR013815">
    <property type="entry name" value="ATP_grasp_subdomain_1"/>
</dbReference>
<gene>
    <name evidence="16" type="ORF">NPE20_04325</name>
</gene>
<evidence type="ECO:0000256" key="14">
    <source>
        <dbReference type="ARBA" id="ARBA00047700"/>
    </source>
</evidence>
<dbReference type="EMBL" id="JANHOH010000001">
    <property type="protein sequence ID" value="MCQ6957166.1"/>
    <property type="molecule type" value="Genomic_DNA"/>
</dbReference>
<dbReference type="InterPro" id="IPR002192">
    <property type="entry name" value="PPDK_AMP/ATP-bd"/>
</dbReference>
<evidence type="ECO:0000256" key="13">
    <source>
        <dbReference type="ARBA" id="ARBA00033470"/>
    </source>
</evidence>
<comment type="similarity">
    <text evidence="4">Belongs to the PEP-utilizing enzyme family.</text>
</comment>
<keyword evidence="12" id="KW-0460">Magnesium</keyword>
<evidence type="ECO:0000256" key="2">
    <source>
        <dbReference type="ARBA" id="ARBA00002988"/>
    </source>
</evidence>
<evidence type="ECO:0000256" key="12">
    <source>
        <dbReference type="ARBA" id="ARBA00022842"/>
    </source>
</evidence>
<organism evidence="16 17">
    <name type="scientific">Mucilaginibacter aquariorum</name>
    <dbReference type="NCBI Taxonomy" id="2967225"/>
    <lineage>
        <taxon>Bacteria</taxon>
        <taxon>Pseudomonadati</taxon>
        <taxon>Bacteroidota</taxon>
        <taxon>Sphingobacteriia</taxon>
        <taxon>Sphingobacteriales</taxon>
        <taxon>Sphingobacteriaceae</taxon>
        <taxon>Mucilaginibacter</taxon>
    </lineage>
</organism>
<dbReference type="Pfam" id="PF01326">
    <property type="entry name" value="PPDK_N"/>
    <property type="match status" value="1"/>
</dbReference>
<dbReference type="Gene3D" id="3.30.1490.20">
    <property type="entry name" value="ATP-grasp fold, A domain"/>
    <property type="match status" value="1"/>
</dbReference>
<comment type="catalytic activity">
    <reaction evidence="14">
        <text>pyruvate + ATP + H2O = phosphoenolpyruvate + AMP + phosphate + 2 H(+)</text>
        <dbReference type="Rhea" id="RHEA:11364"/>
        <dbReference type="ChEBI" id="CHEBI:15361"/>
        <dbReference type="ChEBI" id="CHEBI:15377"/>
        <dbReference type="ChEBI" id="CHEBI:15378"/>
        <dbReference type="ChEBI" id="CHEBI:30616"/>
        <dbReference type="ChEBI" id="CHEBI:43474"/>
        <dbReference type="ChEBI" id="CHEBI:58702"/>
        <dbReference type="ChEBI" id="CHEBI:456215"/>
        <dbReference type="EC" id="2.7.9.2"/>
    </reaction>
</comment>
<evidence type="ECO:0000313" key="16">
    <source>
        <dbReference type="EMBL" id="MCQ6957166.1"/>
    </source>
</evidence>
<evidence type="ECO:0000256" key="6">
    <source>
        <dbReference type="ARBA" id="ARBA00021623"/>
    </source>
</evidence>
<name>A0ABT1SXT9_9SPHI</name>
<keyword evidence="7" id="KW-0808">Transferase</keyword>